<sequence>MVHSFVDLNIVITIPSPYPKTKVTLEPKKPAPNQLLQFVFVNNKHFFLQLAGYPEYVLAPERVEVESSVIVVLRSTNPYKDNQLFSFSNSYIRPASKPELTLAAGPQNRELKLALHEPTPKPQYQWQISQPGVDDKPYEIEVVLQRPPKSVENFPAPGPGPQPTFGKSSVIYIHPMDDINVAISVNKASPGQRCILHARAPETPQKWVFVYQTPDQFQIQLSDYPDLVLQPSSGQLKVEIPLILAPKSQNPLHSLVEKQQIGKHIQPVMDRTLCLSSVPGAEPTSVVLKMFQQDAREQLWQVSEPGKEELIELTPFIDSTKKPVIEITVLIYPGGPNPDKLADQKRLPPNPGKKVVFGPKTANQPNRFRIVIYIGLLFYIQLENSPDLVLQPLFGTLTPGTQVVLAPLGRNPKKDDQLFFVYEKSIRLVNKPDLALGYTSPTSSVRPSDLILVNFQQPGSNNVAWKFGTPPNTPTIVELDVFLTDLTKKFPNSYTPMRPNYPFGNQLGNVDYQLETQEKEDRSQQFLMESSKISKNVSSS</sequence>
<dbReference type="Proteomes" id="UP000887565">
    <property type="component" value="Unplaced"/>
</dbReference>
<evidence type="ECO:0000313" key="2">
    <source>
        <dbReference type="Proteomes" id="UP000887565"/>
    </source>
</evidence>
<dbReference type="WBParaSite" id="nRc.2.0.1.t25747-RA">
    <property type="protein sequence ID" value="nRc.2.0.1.t25747-RA"/>
    <property type="gene ID" value="nRc.2.0.1.g25747"/>
</dbReference>
<evidence type="ECO:0000256" key="1">
    <source>
        <dbReference type="SAM" id="MobiDB-lite"/>
    </source>
</evidence>
<proteinExistence type="predicted"/>
<accession>A0A915JI33</accession>
<reference evidence="3" key="1">
    <citation type="submission" date="2022-11" db="UniProtKB">
        <authorList>
            <consortium name="WormBaseParasite"/>
        </authorList>
    </citation>
    <scope>IDENTIFICATION</scope>
</reference>
<keyword evidence="2" id="KW-1185">Reference proteome</keyword>
<name>A0A915JI33_ROMCU</name>
<evidence type="ECO:0000313" key="3">
    <source>
        <dbReference type="WBParaSite" id="nRc.2.0.1.t25747-RA"/>
    </source>
</evidence>
<protein>
    <submittedName>
        <fullName evidence="3">Uncharacterized protein</fullName>
    </submittedName>
</protein>
<organism evidence="2 3">
    <name type="scientific">Romanomermis culicivorax</name>
    <name type="common">Nematode worm</name>
    <dbReference type="NCBI Taxonomy" id="13658"/>
    <lineage>
        <taxon>Eukaryota</taxon>
        <taxon>Metazoa</taxon>
        <taxon>Ecdysozoa</taxon>
        <taxon>Nematoda</taxon>
        <taxon>Enoplea</taxon>
        <taxon>Dorylaimia</taxon>
        <taxon>Mermithida</taxon>
        <taxon>Mermithoidea</taxon>
        <taxon>Mermithidae</taxon>
        <taxon>Romanomermis</taxon>
    </lineage>
</organism>
<dbReference type="AlphaFoldDB" id="A0A915JI33"/>
<feature type="compositionally biased region" description="Low complexity" evidence="1">
    <location>
        <begin position="530"/>
        <end position="540"/>
    </location>
</feature>
<feature type="region of interest" description="Disordered" evidence="1">
    <location>
        <begin position="521"/>
        <end position="540"/>
    </location>
</feature>